<dbReference type="Gramene" id="TraesLDM5D03G03099180.1">
    <property type="protein sequence ID" value="TraesLDM5D03G03099180.1"/>
    <property type="gene ID" value="TraesLDM5D03G03099180"/>
</dbReference>
<dbReference type="SUPFAM" id="SSF53474">
    <property type="entry name" value="alpha/beta-Hydrolases"/>
    <property type="match status" value="1"/>
</dbReference>
<dbReference type="Gramene" id="TraesLAC5D03G03050450.1">
    <property type="protein sequence ID" value="TraesLAC5D03G03050450.1"/>
    <property type="gene ID" value="TraesLAC5D03G03050450"/>
</dbReference>
<reference evidence="4" key="2">
    <citation type="submission" date="2018-10" db="UniProtKB">
        <authorList>
            <consortium name="EnsemblPlants"/>
        </authorList>
    </citation>
    <scope>IDENTIFICATION</scope>
</reference>
<dbReference type="Gramene" id="TraesJAG5D03G03092760.1">
    <property type="protein sequence ID" value="TraesJAG5D03G03092760.1"/>
    <property type="gene ID" value="TraesJAG5D03G03092760"/>
</dbReference>
<dbReference type="InterPro" id="IPR000073">
    <property type="entry name" value="AB_hydrolase_1"/>
</dbReference>
<feature type="transmembrane region" description="Helical" evidence="2">
    <location>
        <begin position="274"/>
        <end position="295"/>
    </location>
</feature>
<dbReference type="Gramene" id="TraesROB_scaffold_056543_01G000400.1">
    <property type="protein sequence ID" value="TraesROB_scaffold_056543_01G000400.1"/>
    <property type="gene ID" value="TraesROB_scaffold_056543_01G000400"/>
</dbReference>
<keyword evidence="2" id="KW-0812">Transmembrane</keyword>
<evidence type="ECO:0000313" key="4">
    <source>
        <dbReference type="EnsemblPlants" id="TraesCS5D02G146200.1"/>
    </source>
</evidence>
<reference evidence="4" key="1">
    <citation type="submission" date="2018-08" db="EMBL/GenBank/DDBJ databases">
        <authorList>
            <person name="Rossello M."/>
        </authorList>
    </citation>
    <scope>NUCLEOTIDE SEQUENCE [LARGE SCALE GENOMIC DNA]</scope>
    <source>
        <strain evidence="4">cv. Chinese Spring</strain>
    </source>
</reference>
<dbReference type="Gramene" id="TraesWEE_scaffold_147627_01G000100.1">
    <property type="protein sequence ID" value="TraesWEE_scaffold_147627_01G000100.1"/>
    <property type="gene ID" value="TraesWEE_scaffold_147627_01G000100"/>
</dbReference>
<dbReference type="GO" id="GO:0016787">
    <property type="term" value="F:hydrolase activity"/>
    <property type="evidence" value="ECO:0000318"/>
    <property type="project" value="GO_Central"/>
</dbReference>
<sequence length="464" mass="49637">MLTLLSLRPPPPAVANILPSAAAAQSRPPLLRARRTAGPPPPSAAAAEFPAGSVPGSGTQMPPRRRRLVAGIDQDELLDPDALADPDSSFYEYNGVRVHHKVCAHGEDEDSGGQSSGSAVARSQVGLPIVLLHGFGASVFSWSRVMRPLARIAGAKVLAFDRPAFGLTSRTRRSGDDTKPLNPYSMAFSAMATLAFIDQLGAGKAVLVGHSAGCLVAVEAYFEAPERVAALVLVAPAIFAPRKGEKENSAGEQEGADKKESDDNNAAPNPFARIWGGFLGMCMWLAGLVLKLVMAVQDTVRALSTKVLVAFLRSSLAASLVRLIMDKFGVTGVRNAWYDPSKVTDHVIQGYTKPLRFKGWETALLEYTISMITDTSPKSRVPVSKRLSEISCPVLVVTGDTDRLVPASNAERLARAIPGATLEVIKNCGHLPQEERAEEFLSVVERFLQRAFGTPDEHVFQAAV</sequence>
<dbReference type="Gene3D" id="3.40.50.1820">
    <property type="entry name" value="alpha/beta hydrolase"/>
    <property type="match status" value="1"/>
</dbReference>
<dbReference type="GeneID" id="123120378"/>
<name>A0A3B6MPF4_WHEAT</name>
<dbReference type="PANTHER" id="PTHR43689:SF1">
    <property type="entry name" value="ALPHA_BETA-HYDROLASES SUPERFAMILY PROTEIN"/>
    <property type="match status" value="1"/>
</dbReference>
<accession>A0A3B6MPF4</accession>
<dbReference type="AlphaFoldDB" id="A0A3B6MPF4"/>
<feature type="region of interest" description="Disordered" evidence="1">
    <location>
        <begin position="20"/>
        <end position="63"/>
    </location>
</feature>
<dbReference type="STRING" id="4565.A0A3B6MPF4"/>
<proteinExistence type="predicted"/>
<keyword evidence="2" id="KW-0472">Membrane</keyword>
<dbReference type="Gramene" id="TraesCS5D02G146200.1">
    <property type="protein sequence ID" value="TraesCS5D02G146200.1"/>
    <property type="gene ID" value="TraesCS5D02G146200"/>
</dbReference>
<dbReference type="Pfam" id="PF00561">
    <property type="entry name" value="Abhydrolase_1"/>
    <property type="match status" value="1"/>
</dbReference>
<protein>
    <recommendedName>
        <fullName evidence="3">AB hydrolase-1 domain-containing protein</fullName>
    </recommendedName>
</protein>
<dbReference type="InterPro" id="IPR000639">
    <property type="entry name" value="Epox_hydrolase-like"/>
</dbReference>
<organism evidence="4">
    <name type="scientific">Triticum aestivum</name>
    <name type="common">Wheat</name>
    <dbReference type="NCBI Taxonomy" id="4565"/>
    <lineage>
        <taxon>Eukaryota</taxon>
        <taxon>Viridiplantae</taxon>
        <taxon>Streptophyta</taxon>
        <taxon>Embryophyta</taxon>
        <taxon>Tracheophyta</taxon>
        <taxon>Spermatophyta</taxon>
        <taxon>Magnoliopsida</taxon>
        <taxon>Liliopsida</taxon>
        <taxon>Poales</taxon>
        <taxon>Poaceae</taxon>
        <taxon>BOP clade</taxon>
        <taxon>Pooideae</taxon>
        <taxon>Triticodae</taxon>
        <taxon>Triticeae</taxon>
        <taxon>Triticinae</taxon>
        <taxon>Triticum</taxon>
    </lineage>
</organism>
<dbReference type="KEGG" id="taes:123120378"/>
<dbReference type="OMA" id="CFCEFNG"/>
<dbReference type="SMR" id="A0A3B6MPF4"/>
<dbReference type="Gramene" id="TraesCAD_scaffold_068184_01G000100.1">
    <property type="protein sequence ID" value="TraesCAD_scaffold_068184_01G000100.1"/>
    <property type="gene ID" value="TraesCAD_scaffold_068184_01G000100"/>
</dbReference>
<dbReference type="Gramene" id="TraesCLE_scaffold_040797_01G000500.1">
    <property type="protein sequence ID" value="TraesCLE_scaffold_040797_01G000500.1"/>
    <property type="gene ID" value="TraesCLE_scaffold_040797_01G000500"/>
</dbReference>
<dbReference type="Gramene" id="TraesMAC5D03G03093510.1">
    <property type="protein sequence ID" value="TraesMAC5D03G03093510.1"/>
    <property type="gene ID" value="TraesMAC5D03G03093510"/>
</dbReference>
<dbReference type="Gramene" id="TraesJUL5D03G03119760.1">
    <property type="protein sequence ID" value="TraesJUL5D03G03119760.1"/>
    <property type="gene ID" value="TraesJUL5D03G03119760"/>
</dbReference>
<dbReference type="PRINTS" id="PR00412">
    <property type="entry name" value="EPOXHYDRLASE"/>
</dbReference>
<dbReference type="PaxDb" id="4565-Traes_5DL_34C4CB69F.1"/>
<dbReference type="EnsemblPlants" id="TraesCS5D02G146200.1">
    <property type="protein sequence ID" value="TraesCS5D02G146200.1"/>
    <property type="gene ID" value="TraesCS5D02G146200"/>
</dbReference>
<dbReference type="Gramene" id="TraesCS5D03G0365800.1">
    <property type="protein sequence ID" value="TraesCS5D03G0365800.1.CDS"/>
    <property type="gene ID" value="TraesCS5D03G0365800"/>
</dbReference>
<dbReference type="OrthoDB" id="19657at2759"/>
<evidence type="ECO:0000256" key="2">
    <source>
        <dbReference type="SAM" id="Phobius"/>
    </source>
</evidence>
<keyword evidence="2" id="KW-1133">Transmembrane helix</keyword>
<evidence type="ECO:0000256" key="1">
    <source>
        <dbReference type="SAM" id="MobiDB-lite"/>
    </source>
</evidence>
<keyword evidence="5" id="KW-1185">Reference proteome</keyword>
<feature type="domain" description="AB hydrolase-1" evidence="3">
    <location>
        <begin position="128"/>
        <end position="436"/>
    </location>
</feature>
<dbReference type="RefSeq" id="XP_044396284.1">
    <property type="nucleotide sequence ID" value="XM_044540349.1"/>
</dbReference>
<dbReference type="Gramene" id="TraesARI5D03G03048170.1">
    <property type="protein sequence ID" value="TraesARI5D03G03048170.1"/>
    <property type="gene ID" value="TraesARI5D03G03048170"/>
</dbReference>
<dbReference type="InterPro" id="IPR029058">
    <property type="entry name" value="AB_hydrolase_fold"/>
</dbReference>
<feature type="compositionally biased region" description="Basic and acidic residues" evidence="1">
    <location>
        <begin position="245"/>
        <end position="262"/>
    </location>
</feature>
<feature type="region of interest" description="Disordered" evidence="1">
    <location>
        <begin position="245"/>
        <end position="265"/>
    </location>
</feature>
<evidence type="ECO:0000313" key="5">
    <source>
        <dbReference type="Proteomes" id="UP000019116"/>
    </source>
</evidence>
<dbReference type="Gramene" id="TraesSYM5D03G03034440.1">
    <property type="protein sequence ID" value="TraesSYM5D03G03034440.1"/>
    <property type="gene ID" value="TraesSYM5D03G03034440"/>
</dbReference>
<dbReference type="PANTHER" id="PTHR43689">
    <property type="entry name" value="HYDROLASE"/>
    <property type="match status" value="1"/>
</dbReference>
<dbReference type="Proteomes" id="UP000019116">
    <property type="component" value="Chromosome 5D"/>
</dbReference>
<evidence type="ECO:0000259" key="3">
    <source>
        <dbReference type="Pfam" id="PF00561"/>
    </source>
</evidence>
<dbReference type="Gramene" id="TraesNOR5D03G03124360.1">
    <property type="protein sequence ID" value="TraesNOR5D03G03124360.1"/>
    <property type="gene ID" value="TraesNOR5D03G03124360"/>
</dbReference>
<gene>
    <name evidence="4" type="primary">LOC123120378</name>
</gene>